<dbReference type="SMART" id="SM00212">
    <property type="entry name" value="UBCc"/>
    <property type="match status" value="1"/>
</dbReference>
<evidence type="ECO:0000259" key="3">
    <source>
        <dbReference type="PROSITE" id="PS50127"/>
    </source>
</evidence>
<feature type="domain" description="UBC core" evidence="3">
    <location>
        <begin position="3"/>
        <end position="150"/>
    </location>
</feature>
<feature type="compositionally biased region" description="Low complexity" evidence="1">
    <location>
        <begin position="209"/>
        <end position="229"/>
    </location>
</feature>
<feature type="compositionally biased region" description="Basic and acidic residues" evidence="1">
    <location>
        <begin position="156"/>
        <end position="183"/>
    </location>
</feature>
<dbReference type="GeneID" id="5017555"/>
<feature type="compositionally biased region" description="Acidic residues" evidence="1">
    <location>
        <begin position="246"/>
        <end position="255"/>
    </location>
</feature>
<dbReference type="GO" id="GO:0005634">
    <property type="term" value="C:nucleus"/>
    <property type="evidence" value="ECO:0000318"/>
    <property type="project" value="GO_Central"/>
</dbReference>
<dbReference type="Gene3D" id="3.10.110.10">
    <property type="entry name" value="Ubiquitin Conjugating Enzyme"/>
    <property type="match status" value="1"/>
</dbReference>
<dbReference type="OMA" id="DEQEIPM"/>
<evidence type="ECO:0000313" key="4">
    <source>
        <dbReference type="EMBL" id="CAK64373.1"/>
    </source>
</evidence>
<dbReference type="eggNOG" id="KOG0428">
    <property type="taxonomic scope" value="Eukaryota"/>
</dbReference>
<feature type="compositionally biased region" description="Basic and acidic residues" evidence="1">
    <location>
        <begin position="230"/>
        <end position="245"/>
    </location>
</feature>
<dbReference type="GO" id="GO:0000209">
    <property type="term" value="P:protein polyubiquitination"/>
    <property type="evidence" value="ECO:0000318"/>
    <property type="project" value="GO_Central"/>
</dbReference>
<dbReference type="KEGG" id="ptm:GSPATT00033849001"/>
<keyword evidence="2" id="KW-1133">Transmembrane helix</keyword>
<name>A0C0Q6_PARTE</name>
<organism evidence="4 5">
    <name type="scientific">Paramecium tetraurelia</name>
    <dbReference type="NCBI Taxonomy" id="5888"/>
    <lineage>
        <taxon>Eukaryota</taxon>
        <taxon>Sar</taxon>
        <taxon>Alveolata</taxon>
        <taxon>Ciliophora</taxon>
        <taxon>Intramacronucleata</taxon>
        <taxon>Oligohymenophorea</taxon>
        <taxon>Peniculida</taxon>
        <taxon>Parameciidae</taxon>
        <taxon>Paramecium</taxon>
    </lineage>
</organism>
<dbReference type="Pfam" id="PF00179">
    <property type="entry name" value="UQ_con"/>
    <property type="match status" value="1"/>
</dbReference>
<evidence type="ECO:0000256" key="2">
    <source>
        <dbReference type="SAM" id="Phobius"/>
    </source>
</evidence>
<protein>
    <recommendedName>
        <fullName evidence="3">UBC core domain-containing protein</fullName>
    </recommendedName>
</protein>
<dbReference type="InParanoid" id="A0C0Q6"/>
<dbReference type="SUPFAM" id="SSF54495">
    <property type="entry name" value="UBC-like"/>
    <property type="match status" value="1"/>
</dbReference>
<dbReference type="GO" id="GO:0061631">
    <property type="term" value="F:ubiquitin conjugating enzyme activity"/>
    <property type="evidence" value="ECO:0000318"/>
    <property type="project" value="GO_Central"/>
</dbReference>
<proteinExistence type="predicted"/>
<gene>
    <name evidence="4" type="ORF">GSPATT00033849001</name>
</gene>
<keyword evidence="5" id="KW-1185">Reference proteome</keyword>
<dbReference type="PANTHER" id="PTHR24067">
    <property type="entry name" value="UBIQUITIN-CONJUGATING ENZYME E2"/>
    <property type="match status" value="1"/>
</dbReference>
<dbReference type="EMBL" id="CT868031">
    <property type="protein sequence ID" value="CAK64373.1"/>
    <property type="molecule type" value="Genomic_DNA"/>
</dbReference>
<evidence type="ECO:0000313" key="5">
    <source>
        <dbReference type="Proteomes" id="UP000000600"/>
    </source>
</evidence>
<reference evidence="4 5" key="1">
    <citation type="journal article" date="2006" name="Nature">
        <title>Global trends of whole-genome duplications revealed by the ciliate Paramecium tetraurelia.</title>
        <authorList>
            <consortium name="Genoscope"/>
            <person name="Aury J.-M."/>
            <person name="Jaillon O."/>
            <person name="Duret L."/>
            <person name="Noel B."/>
            <person name="Jubin C."/>
            <person name="Porcel B.M."/>
            <person name="Segurens B."/>
            <person name="Daubin V."/>
            <person name="Anthouard V."/>
            <person name="Aiach N."/>
            <person name="Arnaiz O."/>
            <person name="Billaut A."/>
            <person name="Beisson J."/>
            <person name="Blanc I."/>
            <person name="Bouhouche K."/>
            <person name="Camara F."/>
            <person name="Duharcourt S."/>
            <person name="Guigo R."/>
            <person name="Gogendeau D."/>
            <person name="Katinka M."/>
            <person name="Keller A.-M."/>
            <person name="Kissmehl R."/>
            <person name="Klotz C."/>
            <person name="Koll F."/>
            <person name="Le Moue A."/>
            <person name="Lepere C."/>
            <person name="Malinsky S."/>
            <person name="Nowacki M."/>
            <person name="Nowak J.K."/>
            <person name="Plattner H."/>
            <person name="Poulain J."/>
            <person name="Ruiz F."/>
            <person name="Serrano V."/>
            <person name="Zagulski M."/>
            <person name="Dessen P."/>
            <person name="Betermier M."/>
            <person name="Weissenbach J."/>
            <person name="Scarpelli C."/>
            <person name="Schachter V."/>
            <person name="Sperling L."/>
            <person name="Meyer E."/>
            <person name="Cohen J."/>
            <person name="Wincker P."/>
        </authorList>
    </citation>
    <scope>NUCLEOTIDE SEQUENCE [LARGE SCALE GENOMIC DNA]</scope>
    <source>
        <strain evidence="4 5">Stock d4-2</strain>
    </source>
</reference>
<sequence>MSLMTKRILKELEQLRNDPPSSFVAQCINNNLYEWHFTIRGPEESDYEEGIYHGKIELPVDYPIKPPNIYFLTPNGRFEVKTKICLSITKFHPENWNPSWTIRTMIEGIIQHFHVSDFAVGSIKYTSTQIKSLAQASHKWECELCGPIAKQIAPKIKQEKKEQQPQPKKDEQIQNRNEDKKPENTNILNSKNSEQDQQKSPQAKEQSQVKEQPQAKEQVQQQQKQVIKQAEQKQKRESERKREMQENDYSDDEQEIPMTKKQTVELERLLWKAINPDFLQNHFSLRTQNQQQDHFHPQQLQYFDQIYKMMEEEDKVQKSLVLNKQRDQEVNKREAAEEVEKPQVVNINKYQSQIKLINIILWALIFGIVFVNFGEQIEQKFKEWLLIE</sequence>
<dbReference type="HOGENOM" id="CLU_041481_0_3_1"/>
<dbReference type="InterPro" id="IPR016135">
    <property type="entry name" value="UBQ-conjugating_enzyme/RWD"/>
</dbReference>
<dbReference type="Proteomes" id="UP000000600">
    <property type="component" value="Unassembled WGS sequence"/>
</dbReference>
<dbReference type="AlphaFoldDB" id="A0C0Q6"/>
<feature type="transmembrane region" description="Helical" evidence="2">
    <location>
        <begin position="356"/>
        <end position="374"/>
    </location>
</feature>
<keyword evidence="2" id="KW-0472">Membrane</keyword>
<accession>A0C0Q6</accession>
<dbReference type="InterPro" id="IPR000608">
    <property type="entry name" value="UBC"/>
</dbReference>
<dbReference type="InterPro" id="IPR050113">
    <property type="entry name" value="Ub_conjugating_enzyme"/>
</dbReference>
<evidence type="ECO:0000256" key="1">
    <source>
        <dbReference type="SAM" id="MobiDB-lite"/>
    </source>
</evidence>
<dbReference type="PROSITE" id="PS50127">
    <property type="entry name" value="UBC_2"/>
    <property type="match status" value="1"/>
</dbReference>
<dbReference type="OrthoDB" id="1158011at2759"/>
<dbReference type="FunFam" id="3.10.110.10:FF:000086">
    <property type="entry name" value="Ubiquitin-conjugating enzyme E2 J1"/>
    <property type="match status" value="1"/>
</dbReference>
<dbReference type="CDD" id="cd23799">
    <property type="entry name" value="UBCc_UBE2J"/>
    <property type="match status" value="1"/>
</dbReference>
<feature type="region of interest" description="Disordered" evidence="1">
    <location>
        <begin position="156"/>
        <end position="259"/>
    </location>
</feature>
<keyword evidence="2" id="KW-0812">Transmembrane</keyword>
<dbReference type="RefSeq" id="XP_001431771.1">
    <property type="nucleotide sequence ID" value="XM_001431734.1"/>
</dbReference>
<dbReference type="STRING" id="5888.A0C0Q6"/>